<dbReference type="Proteomes" id="UP000467193">
    <property type="component" value="Chromosome"/>
</dbReference>
<dbReference type="SUPFAM" id="SSF52540">
    <property type="entry name" value="P-loop containing nucleoside triphosphate hydrolases"/>
    <property type="match status" value="1"/>
</dbReference>
<dbReference type="AlphaFoldDB" id="A0A7I7QR09"/>
<name>A0A7I7QR09_9MYCO</name>
<dbReference type="Gene3D" id="3.40.50.300">
    <property type="entry name" value="P-loop containing nucleotide triphosphate hydrolases"/>
    <property type="match status" value="1"/>
</dbReference>
<organism evidence="3 4">
    <name type="scientific">Mycolicibacterium sediminis</name>
    <dbReference type="NCBI Taxonomy" id="1286180"/>
    <lineage>
        <taxon>Bacteria</taxon>
        <taxon>Bacillati</taxon>
        <taxon>Actinomycetota</taxon>
        <taxon>Actinomycetes</taxon>
        <taxon>Mycobacteriales</taxon>
        <taxon>Mycobacteriaceae</taxon>
        <taxon>Mycolicibacterium</taxon>
    </lineage>
</organism>
<gene>
    <name evidence="3" type="ORF">MSEDJ_28500</name>
</gene>
<dbReference type="Pfam" id="PF13604">
    <property type="entry name" value="AAA_30"/>
    <property type="match status" value="1"/>
</dbReference>
<dbReference type="InterPro" id="IPR011528">
    <property type="entry name" value="NERD"/>
</dbReference>
<proteinExistence type="predicted"/>
<dbReference type="KEGG" id="msei:MSEDJ_28500"/>
<dbReference type="Pfam" id="PF08378">
    <property type="entry name" value="NERD"/>
    <property type="match status" value="1"/>
</dbReference>
<feature type="region of interest" description="Disordered" evidence="1">
    <location>
        <begin position="584"/>
        <end position="605"/>
    </location>
</feature>
<accession>A0A7I7QR09</accession>
<sequence length="605" mass="66449">MTAVAHLIPEALPTTADMSERLVFEAFSQLGETWTVMWDVPVGQFGRPKAGLRQIDFLLLNDHLGVLIVEVKGGAVKAEEGEWFTQPRGSTKWKKLQQSPFKQAADQRYTLQRYLTNHLHIDRRSFAHAVALPATKVDGSLGPDAPRELILDVTDLRHPAAALRRVREHWGECPALSAGAVEAIVAKLRPSFTMTVVAAASAAEAAEGIERETRRQTEMVESQVRAYKALLSSDRVVVLGGAGTGKTVIAAKLARQLSSTGSRTLLLCHRAGVHAFLSNLLGQRSPQRAFDGDSDQALHVSAWSRLVNGVAARLGGSSISAASSNLADWLLEYRDSLAEPFDALVIDEGQEFTHDQIEALSWLLKDPDRSPLYIFADPFQHSGIFTTSTTDRRNKNVTYQWMPPIGASPVMLTTNCRNSSQIAEVAARFYPDTTPTPIVDGPAPTFHTVEGTRVLAETFQLVKRLLERDGFQANQLLVVPIDAERRDVEQAAKKAGISVVAIDQVHRFPLTPKDLRVAWGNADDVQGLEADVAVVAYRHRQDADVDELMRWLPREIYIATSRGRTTLHFVTDLEETDVLAMGAKHASAQEDRASEIEKAASDGNP</sequence>
<reference evidence="3 4" key="1">
    <citation type="journal article" date="2019" name="Emerg. Microbes Infect.">
        <title>Comprehensive subspecies identification of 175 nontuberculous mycobacteria species based on 7547 genomic profiles.</title>
        <authorList>
            <person name="Matsumoto Y."/>
            <person name="Kinjo T."/>
            <person name="Motooka D."/>
            <person name="Nabeya D."/>
            <person name="Jung N."/>
            <person name="Uechi K."/>
            <person name="Horii T."/>
            <person name="Iida T."/>
            <person name="Fujita J."/>
            <person name="Nakamura S."/>
        </authorList>
    </citation>
    <scope>NUCLEOTIDE SEQUENCE [LARGE SCALE GENOMIC DNA]</scope>
    <source>
        <strain evidence="3 4">JCM 17899</strain>
    </source>
</reference>
<evidence type="ECO:0000313" key="3">
    <source>
        <dbReference type="EMBL" id="BBY28754.1"/>
    </source>
</evidence>
<protein>
    <recommendedName>
        <fullName evidence="2">NERD domain-containing protein</fullName>
    </recommendedName>
</protein>
<feature type="compositionally biased region" description="Basic and acidic residues" evidence="1">
    <location>
        <begin position="587"/>
        <end position="605"/>
    </location>
</feature>
<dbReference type="EMBL" id="AP022588">
    <property type="protein sequence ID" value="BBY28754.1"/>
    <property type="molecule type" value="Genomic_DNA"/>
</dbReference>
<dbReference type="InterPro" id="IPR027417">
    <property type="entry name" value="P-loop_NTPase"/>
</dbReference>
<evidence type="ECO:0000256" key="1">
    <source>
        <dbReference type="SAM" id="MobiDB-lite"/>
    </source>
</evidence>
<keyword evidence="4" id="KW-1185">Reference proteome</keyword>
<evidence type="ECO:0000259" key="2">
    <source>
        <dbReference type="Pfam" id="PF08378"/>
    </source>
</evidence>
<feature type="domain" description="NERD" evidence="2">
    <location>
        <begin position="19"/>
        <end position="124"/>
    </location>
</feature>
<evidence type="ECO:0000313" key="4">
    <source>
        <dbReference type="Proteomes" id="UP000467193"/>
    </source>
</evidence>